<dbReference type="SUPFAM" id="SSF55073">
    <property type="entry name" value="Nucleotide cyclase"/>
    <property type="match status" value="1"/>
</dbReference>
<dbReference type="RefSeq" id="WP_188849751.1">
    <property type="nucleotide sequence ID" value="NZ_BMJJ01000002.1"/>
</dbReference>
<evidence type="ECO:0000313" key="5">
    <source>
        <dbReference type="Proteomes" id="UP000613160"/>
    </source>
</evidence>
<dbReference type="PROSITE" id="PS50883">
    <property type="entry name" value="EAL"/>
    <property type="match status" value="1"/>
</dbReference>
<organism evidence="4 5">
    <name type="scientific">Aureimonas glaciei</name>
    <dbReference type="NCBI Taxonomy" id="1776957"/>
    <lineage>
        <taxon>Bacteria</taxon>
        <taxon>Pseudomonadati</taxon>
        <taxon>Pseudomonadota</taxon>
        <taxon>Alphaproteobacteria</taxon>
        <taxon>Hyphomicrobiales</taxon>
        <taxon>Aurantimonadaceae</taxon>
        <taxon>Aureimonas</taxon>
    </lineage>
</organism>
<dbReference type="PROSITE" id="PS50887">
    <property type="entry name" value="GGDEF"/>
    <property type="match status" value="1"/>
</dbReference>
<dbReference type="AlphaFoldDB" id="A0A916XUB3"/>
<feature type="transmembrane region" description="Helical" evidence="1">
    <location>
        <begin position="104"/>
        <end position="123"/>
    </location>
</feature>
<evidence type="ECO:0000259" key="2">
    <source>
        <dbReference type="PROSITE" id="PS50883"/>
    </source>
</evidence>
<feature type="domain" description="EAL" evidence="2">
    <location>
        <begin position="415"/>
        <end position="664"/>
    </location>
</feature>
<feature type="transmembrane region" description="Helical" evidence="1">
    <location>
        <begin position="51"/>
        <end position="71"/>
    </location>
</feature>
<evidence type="ECO:0000259" key="3">
    <source>
        <dbReference type="PROSITE" id="PS50887"/>
    </source>
</evidence>
<dbReference type="InterPro" id="IPR043128">
    <property type="entry name" value="Rev_trsase/Diguanyl_cyclase"/>
</dbReference>
<dbReference type="Gene3D" id="3.30.70.270">
    <property type="match status" value="1"/>
</dbReference>
<dbReference type="InterPro" id="IPR029787">
    <property type="entry name" value="Nucleotide_cyclase"/>
</dbReference>
<name>A0A916XUB3_9HYPH</name>
<dbReference type="PANTHER" id="PTHR33121:SF70">
    <property type="entry name" value="SIGNALING PROTEIN YKOW"/>
    <property type="match status" value="1"/>
</dbReference>
<dbReference type="SMART" id="SM00052">
    <property type="entry name" value="EAL"/>
    <property type="match status" value="1"/>
</dbReference>
<dbReference type="NCBIfam" id="TIGR00254">
    <property type="entry name" value="GGDEF"/>
    <property type="match status" value="1"/>
</dbReference>
<keyword evidence="1" id="KW-0472">Membrane</keyword>
<dbReference type="FunFam" id="3.30.70.270:FF:000001">
    <property type="entry name" value="Diguanylate cyclase domain protein"/>
    <property type="match status" value="1"/>
</dbReference>
<accession>A0A916XUB3</accession>
<evidence type="ECO:0000256" key="1">
    <source>
        <dbReference type="SAM" id="Phobius"/>
    </source>
</evidence>
<feature type="transmembrane region" description="Helical" evidence="1">
    <location>
        <begin position="135"/>
        <end position="152"/>
    </location>
</feature>
<dbReference type="InterPro" id="IPR035919">
    <property type="entry name" value="EAL_sf"/>
</dbReference>
<gene>
    <name evidence="4" type="ORF">GCM10011335_13090</name>
</gene>
<keyword evidence="1" id="KW-0812">Transmembrane</keyword>
<protein>
    <submittedName>
        <fullName evidence="4">Diguanylate cyclase</fullName>
    </submittedName>
</protein>
<feature type="transmembrane region" description="Helical" evidence="1">
    <location>
        <begin position="157"/>
        <end position="176"/>
    </location>
</feature>
<reference evidence="4" key="1">
    <citation type="journal article" date="2014" name="Int. J. Syst. Evol. Microbiol.">
        <title>Complete genome sequence of Corynebacterium casei LMG S-19264T (=DSM 44701T), isolated from a smear-ripened cheese.</title>
        <authorList>
            <consortium name="US DOE Joint Genome Institute (JGI-PGF)"/>
            <person name="Walter F."/>
            <person name="Albersmeier A."/>
            <person name="Kalinowski J."/>
            <person name="Ruckert C."/>
        </authorList>
    </citation>
    <scope>NUCLEOTIDE SEQUENCE</scope>
    <source>
        <strain evidence="4">CGMCC 1.15493</strain>
    </source>
</reference>
<dbReference type="InterPro" id="IPR050706">
    <property type="entry name" value="Cyclic-di-GMP_PDE-like"/>
</dbReference>
<evidence type="ECO:0000313" key="4">
    <source>
        <dbReference type="EMBL" id="GGD11483.1"/>
    </source>
</evidence>
<reference evidence="4" key="2">
    <citation type="submission" date="2020-09" db="EMBL/GenBank/DDBJ databases">
        <authorList>
            <person name="Sun Q."/>
            <person name="Zhou Y."/>
        </authorList>
    </citation>
    <scope>NUCLEOTIDE SEQUENCE</scope>
    <source>
        <strain evidence="4">CGMCC 1.15493</strain>
    </source>
</reference>
<dbReference type="PANTHER" id="PTHR33121">
    <property type="entry name" value="CYCLIC DI-GMP PHOSPHODIESTERASE PDEF"/>
    <property type="match status" value="1"/>
</dbReference>
<feature type="domain" description="GGDEF" evidence="3">
    <location>
        <begin position="268"/>
        <end position="406"/>
    </location>
</feature>
<dbReference type="Pfam" id="PF00990">
    <property type="entry name" value="GGDEF"/>
    <property type="match status" value="1"/>
</dbReference>
<dbReference type="GO" id="GO:0071111">
    <property type="term" value="F:cyclic-guanylate-specific phosphodiesterase activity"/>
    <property type="evidence" value="ECO:0007669"/>
    <property type="project" value="InterPro"/>
</dbReference>
<comment type="caution">
    <text evidence="4">The sequence shown here is derived from an EMBL/GenBank/DDBJ whole genome shotgun (WGS) entry which is preliminary data.</text>
</comment>
<dbReference type="Pfam" id="PF00563">
    <property type="entry name" value="EAL"/>
    <property type="match status" value="1"/>
</dbReference>
<dbReference type="InterPro" id="IPR001633">
    <property type="entry name" value="EAL_dom"/>
</dbReference>
<proteinExistence type="predicted"/>
<dbReference type="InterPro" id="IPR000160">
    <property type="entry name" value="GGDEF_dom"/>
</dbReference>
<dbReference type="CDD" id="cd01948">
    <property type="entry name" value="EAL"/>
    <property type="match status" value="1"/>
</dbReference>
<dbReference type="Proteomes" id="UP000613160">
    <property type="component" value="Unassembled WGS sequence"/>
</dbReference>
<dbReference type="CDD" id="cd01949">
    <property type="entry name" value="GGDEF"/>
    <property type="match status" value="1"/>
</dbReference>
<dbReference type="EMBL" id="BMJJ01000002">
    <property type="protein sequence ID" value="GGD11483.1"/>
    <property type="molecule type" value="Genomic_DNA"/>
</dbReference>
<sequence>MQLQADQSINPFLTNDVNGELARRWYRRRSPELHQLYNRRREEPRKRDNRLMVWVGVIIYVCFAGLDYLLIPAVADLTTLCRVTVSITAVVILELMISRGMTARLLEAGCGALILISYVAWLIPASNNPDTIALSYYMIFGAIFMMMCNLFFNLSFFVAAITSVSIFIICLISVNSPELSNYSYSVAFSAFFLSCFATTLYVNWKLNAERYNVFLNALQAEIRQNEVVERGEALLRLSNTDALTGLKNRRAIDERLRAHWGDWQTGKRGFATLLIDIDFFKNFNDHYGHQEGDRCLILVAQSLAELVEQHGATVGRFGGEEFIVLAQMADSEGIAPLAEAIRRSIEDLQLEHVQRPDGDRFVTVSIGAAFSGNQSSGKLERLITEADRALYRAKASGRNCIWVFDPNEPQARDNGEDIATVLQVAIAEGLVSLVYQPIRNVVSGRLEAAEVLMRLKMPDGRMISPMVFIPVAERTGAIMELGRWAIRSACQMLVAEEWLPLLSVNISAVQLKAPGFAISVAAILAETSISPQRMAFEVTEGREIETHPDVLRSIGELKQLGVKLWLDDFGTGFAGLSCLRAIEFDTVKIDRSFLHDTPGPRGVRLLQDIVTLLGNRGHGIVVEGVETERQLGLMRSFGIDCVQGYHVGRPMAADSLRRLCSEEAAASAVRASACG</sequence>
<keyword evidence="5" id="KW-1185">Reference proteome</keyword>
<dbReference type="SMART" id="SM00267">
    <property type="entry name" value="GGDEF"/>
    <property type="match status" value="1"/>
</dbReference>
<feature type="transmembrane region" description="Helical" evidence="1">
    <location>
        <begin position="182"/>
        <end position="202"/>
    </location>
</feature>
<dbReference type="SUPFAM" id="SSF141868">
    <property type="entry name" value="EAL domain-like"/>
    <property type="match status" value="1"/>
</dbReference>
<dbReference type="Gene3D" id="3.20.20.450">
    <property type="entry name" value="EAL domain"/>
    <property type="match status" value="1"/>
</dbReference>
<keyword evidence="1" id="KW-1133">Transmembrane helix</keyword>